<reference evidence="1" key="1">
    <citation type="submission" date="2019-04" db="EMBL/GenBank/DDBJ databases">
        <title>Genome assembly of Zosterops borbonicus 15179.</title>
        <authorList>
            <person name="Leroy T."/>
            <person name="Anselmetti Y."/>
            <person name="Tilak M.-K."/>
            <person name="Nabholz B."/>
        </authorList>
    </citation>
    <scope>NUCLEOTIDE SEQUENCE</scope>
    <source>
        <strain evidence="1">HGM_15179</strain>
        <tissue evidence="1">Muscle</tissue>
    </source>
</reference>
<name>A0A8K1GYQ7_9PASS</name>
<proteinExistence type="predicted"/>
<comment type="caution">
    <text evidence="1">The sequence shown here is derived from an EMBL/GenBank/DDBJ whole genome shotgun (WGS) entry which is preliminary data.</text>
</comment>
<protein>
    <submittedName>
        <fullName evidence="1">Uncharacterized protein</fullName>
    </submittedName>
</protein>
<evidence type="ECO:0000313" key="1">
    <source>
        <dbReference type="EMBL" id="TRZ26573.1"/>
    </source>
</evidence>
<dbReference type="AlphaFoldDB" id="A0A8K1GYQ7"/>
<dbReference type="EMBL" id="SWJQ01000009">
    <property type="protein sequence ID" value="TRZ26573.1"/>
    <property type="molecule type" value="Genomic_DNA"/>
</dbReference>
<accession>A0A8K1GYQ7</accession>
<sequence>MRNTSLAFPNPQSKSLHKTLLRAHLDKGPLLGSLVQERHGHTRIRITFTECTRNITPMLNVLKLLLNEWGLKTFSTIEEKLNSRGHRSFPLLVLIGQGIIHQIQRKEIIRGIP</sequence>
<gene>
    <name evidence="1" type="ORF">HGM15179_000514</name>
</gene>
<keyword evidence="2" id="KW-1185">Reference proteome</keyword>
<organism evidence="1 2">
    <name type="scientific">Zosterops borbonicus</name>
    <dbReference type="NCBI Taxonomy" id="364589"/>
    <lineage>
        <taxon>Eukaryota</taxon>
        <taxon>Metazoa</taxon>
        <taxon>Chordata</taxon>
        <taxon>Craniata</taxon>
        <taxon>Vertebrata</taxon>
        <taxon>Euteleostomi</taxon>
        <taxon>Archelosauria</taxon>
        <taxon>Archosauria</taxon>
        <taxon>Dinosauria</taxon>
        <taxon>Saurischia</taxon>
        <taxon>Theropoda</taxon>
        <taxon>Coelurosauria</taxon>
        <taxon>Aves</taxon>
        <taxon>Neognathae</taxon>
        <taxon>Neoaves</taxon>
        <taxon>Telluraves</taxon>
        <taxon>Australaves</taxon>
        <taxon>Passeriformes</taxon>
        <taxon>Sylvioidea</taxon>
        <taxon>Zosteropidae</taxon>
        <taxon>Zosterops</taxon>
    </lineage>
</organism>
<dbReference type="Proteomes" id="UP000796761">
    <property type="component" value="Unassembled WGS sequence"/>
</dbReference>
<evidence type="ECO:0000313" key="2">
    <source>
        <dbReference type="Proteomes" id="UP000796761"/>
    </source>
</evidence>